<dbReference type="EMBL" id="EF146434">
    <property type="protein sequence ID" value="ABK94509.1"/>
    <property type="molecule type" value="mRNA"/>
</dbReference>
<proteinExistence type="evidence at transcript level"/>
<dbReference type="ExpressionAtlas" id="A9PDQ6">
    <property type="expression patterns" value="baseline and differential"/>
</dbReference>
<protein>
    <submittedName>
        <fullName evidence="1">Uncharacterized protein</fullName>
    </submittedName>
</protein>
<dbReference type="AlphaFoldDB" id="A9PDQ6"/>
<organism evidence="1">
    <name type="scientific">Populus trichocarpa</name>
    <name type="common">Western balsam poplar</name>
    <name type="synonym">Populus balsamifera subsp. trichocarpa</name>
    <dbReference type="NCBI Taxonomy" id="3694"/>
    <lineage>
        <taxon>Eukaryota</taxon>
        <taxon>Viridiplantae</taxon>
        <taxon>Streptophyta</taxon>
        <taxon>Embryophyta</taxon>
        <taxon>Tracheophyta</taxon>
        <taxon>Spermatophyta</taxon>
        <taxon>Magnoliopsida</taxon>
        <taxon>eudicotyledons</taxon>
        <taxon>Gunneridae</taxon>
        <taxon>Pentapetalae</taxon>
        <taxon>rosids</taxon>
        <taxon>fabids</taxon>
        <taxon>Malpighiales</taxon>
        <taxon>Salicaceae</taxon>
        <taxon>Saliceae</taxon>
        <taxon>Populus</taxon>
    </lineage>
</organism>
<accession>A9PDQ6</accession>
<evidence type="ECO:0000313" key="1">
    <source>
        <dbReference type="EMBL" id="ABK94509.1"/>
    </source>
</evidence>
<reference evidence="1" key="1">
    <citation type="journal article" date="2008" name="BMC Genomics">
        <title>Analysis of 4,664 high-quality sequence-finished poplar full-length cDNA clones and their utility for the discovery of genes responding to insect feeding.</title>
        <authorList>
            <person name="Ralph S.G."/>
            <person name="Chun H.J."/>
            <person name="Cooper D."/>
            <person name="Kirkpatrick R."/>
            <person name="Kolosova N."/>
            <person name="Gunter L."/>
            <person name="Tuskan G.A."/>
            <person name="Douglas C.J."/>
            <person name="Holt R.A."/>
            <person name="Jones S.J."/>
            <person name="Marra M.A."/>
            <person name="Bohlmann J."/>
        </authorList>
    </citation>
    <scope>NUCLEOTIDE SEQUENCE</scope>
    <source>
        <tissue evidence="1">Phloem and cambium</tissue>
    </source>
</reference>
<name>A9PDQ6_POPTR</name>
<sequence>MAKHEETPIPCFSSLEAVYGDGSQLEEAKLRFDHLNSKFLQVFGHPPDVFARSPG</sequence>